<dbReference type="EMBL" id="JBHRTQ010000001">
    <property type="protein sequence ID" value="MFC3172663.1"/>
    <property type="molecule type" value="Genomic_DNA"/>
</dbReference>
<dbReference type="InterPro" id="IPR001753">
    <property type="entry name" value="Enoyl-CoA_hydra/iso"/>
</dbReference>
<dbReference type="RefSeq" id="WP_379508060.1">
    <property type="nucleotide sequence ID" value="NZ_JBHRTQ010000001.1"/>
</dbReference>
<protein>
    <submittedName>
        <fullName evidence="2">Enoyl-CoA hydratase/isomerase family protein</fullName>
    </submittedName>
</protein>
<organism evidence="2 3">
    <name type="scientific">Novosphingobium bradum</name>
    <dbReference type="NCBI Taxonomy" id="1737444"/>
    <lineage>
        <taxon>Bacteria</taxon>
        <taxon>Pseudomonadati</taxon>
        <taxon>Pseudomonadota</taxon>
        <taxon>Alphaproteobacteria</taxon>
        <taxon>Sphingomonadales</taxon>
        <taxon>Sphingomonadaceae</taxon>
        <taxon>Novosphingobium</taxon>
    </lineage>
</organism>
<dbReference type="InterPro" id="IPR020592">
    <property type="entry name" value="Ribosomal_bS16_CS"/>
</dbReference>
<proteinExistence type="inferred from homology"/>
<dbReference type="PANTHER" id="PTHR43684">
    <property type="match status" value="1"/>
</dbReference>
<dbReference type="PANTHER" id="PTHR43684:SF4">
    <property type="entry name" value="ENOYL-COA HYDRATASE_ISOMERASE FAMILY PROTEIN (AFU_ORTHOLOGUE AFUA_1G01890)"/>
    <property type="match status" value="1"/>
</dbReference>
<sequence>MTDTPTTLRLSRSGKVQVIAYDRPEQRNAWNATCARETVEAILAANADPQVGAIVLTGEGATFCAGADLKAKEFDPETGRRQTPATFTMGTGDGNLLSLIERSKPVVAAINGPAIGIGATHALCADIRVSGESGSFNFPFLKLGAMPECGSSALLGRLIGPGRATDVLLRSRKIDARQALAWGLVTEVFPDDELRDQAIALAEQLAGTGALQMRLTKQMLAQNMGNGDAEAIMKVENRAFLELLKTMKADKPLPAQG</sequence>
<dbReference type="Proteomes" id="UP001595604">
    <property type="component" value="Unassembled WGS sequence"/>
</dbReference>
<dbReference type="CDD" id="cd06558">
    <property type="entry name" value="crotonase-like"/>
    <property type="match status" value="1"/>
</dbReference>
<comment type="caution">
    <text evidence="2">The sequence shown here is derived from an EMBL/GenBank/DDBJ whole genome shotgun (WGS) entry which is preliminary data.</text>
</comment>
<dbReference type="Pfam" id="PF00378">
    <property type="entry name" value="ECH_1"/>
    <property type="match status" value="1"/>
</dbReference>
<evidence type="ECO:0000256" key="1">
    <source>
        <dbReference type="ARBA" id="ARBA00005254"/>
    </source>
</evidence>
<dbReference type="Gene3D" id="3.90.226.10">
    <property type="entry name" value="2-enoyl-CoA Hydratase, Chain A, domain 1"/>
    <property type="match status" value="1"/>
</dbReference>
<dbReference type="InterPro" id="IPR029045">
    <property type="entry name" value="ClpP/crotonase-like_dom_sf"/>
</dbReference>
<keyword evidence="3" id="KW-1185">Reference proteome</keyword>
<dbReference type="InterPro" id="IPR051053">
    <property type="entry name" value="ECH/Chromodomain_protein"/>
</dbReference>
<comment type="similarity">
    <text evidence="1">Belongs to the enoyl-CoA hydratase/isomerase family.</text>
</comment>
<reference evidence="3" key="1">
    <citation type="journal article" date="2019" name="Int. J. Syst. Evol. Microbiol.">
        <title>The Global Catalogue of Microorganisms (GCM) 10K type strain sequencing project: providing services to taxonomists for standard genome sequencing and annotation.</title>
        <authorList>
            <consortium name="The Broad Institute Genomics Platform"/>
            <consortium name="The Broad Institute Genome Sequencing Center for Infectious Disease"/>
            <person name="Wu L."/>
            <person name="Ma J."/>
        </authorList>
    </citation>
    <scope>NUCLEOTIDE SEQUENCE [LARGE SCALE GENOMIC DNA]</scope>
    <source>
        <strain evidence="3">KCTC 42984</strain>
    </source>
</reference>
<evidence type="ECO:0000313" key="2">
    <source>
        <dbReference type="EMBL" id="MFC3172663.1"/>
    </source>
</evidence>
<name>A0ABV7IPA7_9SPHN</name>
<evidence type="ECO:0000313" key="3">
    <source>
        <dbReference type="Proteomes" id="UP001595604"/>
    </source>
</evidence>
<dbReference type="SUPFAM" id="SSF52096">
    <property type="entry name" value="ClpP/crotonase"/>
    <property type="match status" value="1"/>
</dbReference>
<accession>A0ABV7IPA7</accession>
<dbReference type="PROSITE" id="PS00732">
    <property type="entry name" value="RIBOSOMAL_S16"/>
    <property type="match status" value="1"/>
</dbReference>
<gene>
    <name evidence="2" type="ORF">ACFOD9_00210</name>
</gene>